<gene>
    <name evidence="3" type="ORF">GCM10007940_19760</name>
</gene>
<dbReference type="InterPro" id="IPR010996">
    <property type="entry name" value="HHH_MUS81"/>
</dbReference>
<dbReference type="GO" id="GO:0071978">
    <property type="term" value="P:bacterial-type flagellum-dependent swarming motility"/>
    <property type="evidence" value="ECO:0007669"/>
    <property type="project" value="TreeGrafter"/>
</dbReference>
<comment type="caution">
    <text evidence="3">The sequence shown here is derived from an EMBL/GenBank/DDBJ whole genome shotgun (WGS) entry which is preliminary data.</text>
</comment>
<dbReference type="InterPro" id="IPR002054">
    <property type="entry name" value="DNA-dir_DNA_pol_X"/>
</dbReference>
<dbReference type="PANTHER" id="PTHR36928">
    <property type="entry name" value="PHOSPHATASE YCDX-RELATED"/>
    <property type="match status" value="1"/>
</dbReference>
<evidence type="ECO:0000259" key="1">
    <source>
        <dbReference type="SMART" id="SM00481"/>
    </source>
</evidence>
<keyword evidence="3" id="KW-0540">Nuclease</keyword>
<dbReference type="Gene3D" id="3.20.20.140">
    <property type="entry name" value="Metal-dependent hydrolases"/>
    <property type="match status" value="1"/>
</dbReference>
<evidence type="ECO:0000259" key="2">
    <source>
        <dbReference type="SMART" id="SM00483"/>
    </source>
</evidence>
<dbReference type="Pfam" id="PF14716">
    <property type="entry name" value="HHH_8"/>
    <property type="match status" value="1"/>
</dbReference>
<dbReference type="SMART" id="SM00481">
    <property type="entry name" value="POLIIIAc"/>
    <property type="match status" value="1"/>
</dbReference>
<dbReference type="GO" id="GO:0004527">
    <property type="term" value="F:exonuclease activity"/>
    <property type="evidence" value="ECO:0007669"/>
    <property type="project" value="UniProtKB-KW"/>
</dbReference>
<proteinExistence type="predicted"/>
<evidence type="ECO:0000313" key="3">
    <source>
        <dbReference type="EMBL" id="GLR17361.1"/>
    </source>
</evidence>
<dbReference type="GO" id="GO:0003887">
    <property type="term" value="F:DNA-directed DNA polymerase activity"/>
    <property type="evidence" value="ECO:0007669"/>
    <property type="project" value="InterPro"/>
</dbReference>
<organism evidence="3 4">
    <name type="scientific">Portibacter lacus</name>
    <dbReference type="NCBI Taxonomy" id="1099794"/>
    <lineage>
        <taxon>Bacteria</taxon>
        <taxon>Pseudomonadati</taxon>
        <taxon>Bacteroidota</taxon>
        <taxon>Saprospiria</taxon>
        <taxon>Saprospirales</taxon>
        <taxon>Haliscomenobacteraceae</taxon>
        <taxon>Portibacter</taxon>
    </lineage>
</organism>
<reference evidence="3" key="1">
    <citation type="journal article" date="2014" name="Int. J. Syst. Evol. Microbiol.">
        <title>Complete genome sequence of Corynebacterium casei LMG S-19264T (=DSM 44701T), isolated from a smear-ripened cheese.</title>
        <authorList>
            <consortium name="US DOE Joint Genome Institute (JGI-PGF)"/>
            <person name="Walter F."/>
            <person name="Albersmeier A."/>
            <person name="Kalinowski J."/>
            <person name="Ruckert C."/>
        </authorList>
    </citation>
    <scope>NUCLEOTIDE SEQUENCE</scope>
    <source>
        <strain evidence="3">NBRC 108769</strain>
    </source>
</reference>
<dbReference type="GO" id="GO:0003677">
    <property type="term" value="F:DNA binding"/>
    <property type="evidence" value="ECO:0007669"/>
    <property type="project" value="InterPro"/>
</dbReference>
<evidence type="ECO:0000313" key="4">
    <source>
        <dbReference type="Proteomes" id="UP001156666"/>
    </source>
</evidence>
<dbReference type="AlphaFoldDB" id="A0AA37SRD3"/>
<dbReference type="InterPro" id="IPR003141">
    <property type="entry name" value="Pol/His_phosphatase_N"/>
</dbReference>
<dbReference type="SUPFAM" id="SSF81301">
    <property type="entry name" value="Nucleotidyltransferase"/>
    <property type="match status" value="1"/>
</dbReference>
<accession>A0AA37SRD3</accession>
<keyword evidence="3" id="KW-0269">Exonuclease</keyword>
<dbReference type="InterPro" id="IPR047967">
    <property type="entry name" value="PolX_PHP"/>
</dbReference>
<dbReference type="EMBL" id="BSOH01000011">
    <property type="protein sequence ID" value="GLR17361.1"/>
    <property type="molecule type" value="Genomic_DNA"/>
</dbReference>
<dbReference type="InterPro" id="IPR050243">
    <property type="entry name" value="PHP_phosphatase"/>
</dbReference>
<dbReference type="InterPro" id="IPR027421">
    <property type="entry name" value="DNA_pol_lamdba_lyase_dom_sf"/>
</dbReference>
<dbReference type="Pfam" id="PF14520">
    <property type="entry name" value="HHH_5"/>
    <property type="match status" value="1"/>
</dbReference>
<dbReference type="Proteomes" id="UP001156666">
    <property type="component" value="Unassembled WGS sequence"/>
</dbReference>
<sequence>MTNKELASKFNMLGKLMGLHGENPFKIKSYTNAYLTLRKLPDDLTNLTEEEIAEIPGVGKAISAKIRELIDTGEMQTMNKYLDITPEGIQEMLTIRGFGAKKIMTIWKDLGIETVGELLHACKENRLVKLKGFGLKTQAQLQTQLEYFVESRGSAHYAAVLPDAEELLEKLRDEFPDHLIAIVGEVARKLPVINGIEILSDVEFDPELIGGILATDDGLTYNNHNVDFHFVETASFGLECLLLSSSDEFSDAILEYGPEAAEEEEMVFDQLDLAFIPAELREDDYWIGLAKEYALPELIEVGDIKGVVHNHSTYSDGLNTVEEMALECMKQGYEYLVMSDHSKSAFYANGLQPDRVYHQQEEIDLLNQKYPDFKIFKSIESDILSDGSLDYEEDILRSFDLVIASVHSNLKMDEEKATRRLITAIENPYTRILGHPTGRLLLARKGYPIDHKRVIDACAANDVVIELNASPHRLDMDWSWIPYATEKGVMISINPDAHSISGINDIQWGVAAARKGGLTIENCLNSKSLLDFKRWIKSKA</sequence>
<dbReference type="GO" id="GO:0008270">
    <property type="term" value="F:zinc ion binding"/>
    <property type="evidence" value="ECO:0007669"/>
    <property type="project" value="TreeGrafter"/>
</dbReference>
<dbReference type="SMART" id="SM00483">
    <property type="entry name" value="POLXc"/>
    <property type="match status" value="1"/>
</dbReference>
<dbReference type="PIRSF" id="PIRSF005047">
    <property type="entry name" value="UCP005047_YshC"/>
    <property type="match status" value="1"/>
</dbReference>
<feature type="domain" description="Polymerase/histidinol phosphatase N-terminal" evidence="1">
    <location>
        <begin position="306"/>
        <end position="385"/>
    </location>
</feature>
<protein>
    <submittedName>
        <fullName evidence="3">DNA polymerase/3'-5' exonuclease PolX</fullName>
    </submittedName>
</protein>
<dbReference type="InterPro" id="IPR043519">
    <property type="entry name" value="NT_sf"/>
</dbReference>
<dbReference type="GO" id="GO:0042578">
    <property type="term" value="F:phosphoric ester hydrolase activity"/>
    <property type="evidence" value="ECO:0007669"/>
    <property type="project" value="TreeGrafter"/>
</dbReference>
<dbReference type="Gene3D" id="1.10.150.110">
    <property type="entry name" value="DNA polymerase beta, N-terminal domain-like"/>
    <property type="match status" value="1"/>
</dbReference>
<dbReference type="PANTHER" id="PTHR36928:SF1">
    <property type="entry name" value="PHOSPHATASE YCDX-RELATED"/>
    <property type="match status" value="1"/>
</dbReference>
<dbReference type="Gene3D" id="1.10.150.20">
    <property type="entry name" value="5' to 3' exonuclease, C-terminal subdomain"/>
    <property type="match status" value="1"/>
</dbReference>
<dbReference type="SUPFAM" id="SSF47802">
    <property type="entry name" value="DNA polymerase beta, N-terminal domain-like"/>
    <property type="match status" value="1"/>
</dbReference>
<dbReference type="RefSeq" id="WP_235294071.1">
    <property type="nucleotide sequence ID" value="NZ_BSOH01000011.1"/>
</dbReference>
<name>A0AA37SRD3_9BACT</name>
<keyword evidence="3" id="KW-0378">Hydrolase</keyword>
<dbReference type="InterPro" id="IPR016195">
    <property type="entry name" value="Pol/histidinol_Pase-like"/>
</dbReference>
<feature type="domain" description="DNA-directed DNA polymerase X" evidence="2">
    <location>
        <begin position="1"/>
        <end position="282"/>
    </location>
</feature>
<keyword evidence="4" id="KW-1185">Reference proteome</keyword>
<dbReference type="CDD" id="cd07436">
    <property type="entry name" value="PHP_PolX"/>
    <property type="match status" value="1"/>
</dbReference>
<dbReference type="SUPFAM" id="SSF89550">
    <property type="entry name" value="PHP domain-like"/>
    <property type="match status" value="1"/>
</dbReference>
<dbReference type="InterPro" id="IPR022311">
    <property type="entry name" value="PolX-like"/>
</dbReference>
<reference evidence="3" key="2">
    <citation type="submission" date="2023-01" db="EMBL/GenBank/DDBJ databases">
        <title>Draft genome sequence of Portibacter lacus strain NBRC 108769.</title>
        <authorList>
            <person name="Sun Q."/>
            <person name="Mori K."/>
        </authorList>
    </citation>
    <scope>NUCLEOTIDE SEQUENCE</scope>
    <source>
        <strain evidence="3">NBRC 108769</strain>
    </source>
</reference>
<dbReference type="GO" id="GO:0005829">
    <property type="term" value="C:cytosol"/>
    <property type="evidence" value="ECO:0007669"/>
    <property type="project" value="TreeGrafter"/>
</dbReference>